<dbReference type="Proteomes" id="UP000464787">
    <property type="component" value="Chromosome"/>
</dbReference>
<feature type="region of interest" description="Disordered" evidence="1">
    <location>
        <begin position="1"/>
        <end position="108"/>
    </location>
</feature>
<reference evidence="2 3" key="1">
    <citation type="submission" date="2020-01" db="EMBL/GenBank/DDBJ databases">
        <title>Genome sequencing of strain KACC 21265.</title>
        <authorList>
            <person name="Heo J."/>
            <person name="Kim S.-J."/>
            <person name="Kim J.-S."/>
            <person name="Hong S.-B."/>
            <person name="Kwon S.-W."/>
        </authorList>
    </citation>
    <scope>NUCLEOTIDE SEQUENCE [LARGE SCALE GENOMIC DNA]</scope>
    <source>
        <strain evidence="2 3">KACC 21265</strain>
    </source>
</reference>
<evidence type="ECO:0000313" key="3">
    <source>
        <dbReference type="Proteomes" id="UP000464787"/>
    </source>
</evidence>
<protein>
    <submittedName>
        <fullName evidence="2">Uncharacterized protein</fullName>
    </submittedName>
</protein>
<feature type="compositionally biased region" description="Pro residues" evidence="1">
    <location>
        <begin position="36"/>
        <end position="45"/>
    </location>
</feature>
<dbReference type="EMBL" id="CP047650">
    <property type="protein sequence ID" value="QHI99162.1"/>
    <property type="molecule type" value="Genomic_DNA"/>
</dbReference>
<feature type="compositionally biased region" description="Pro residues" evidence="1">
    <location>
        <begin position="55"/>
        <end position="71"/>
    </location>
</feature>
<proteinExistence type="predicted"/>
<dbReference type="AlphaFoldDB" id="A0A857J828"/>
<sequence>MSETPAATGTAAPVRVPAQPPAPMPAQALLETRPPTALPGQPPSPSVDAAIAPQPGLPPDAAPCAAPPAPTSPTALQAIARTPVPDTDEAAAEPPATARRFDPPTGTPEPLRLSAHWTAQGVRIWLGADARALPSLPSVQAAIGPWLRLHGQQLLSLMCNGRPVRPAHAMHGAIPEFSSHPPLIPRETP</sequence>
<dbReference type="KEGG" id="xyk:GT347_14960"/>
<gene>
    <name evidence="2" type="ORF">GT347_14960</name>
</gene>
<evidence type="ECO:0000256" key="1">
    <source>
        <dbReference type="SAM" id="MobiDB-lite"/>
    </source>
</evidence>
<keyword evidence="3" id="KW-1185">Reference proteome</keyword>
<evidence type="ECO:0000313" key="2">
    <source>
        <dbReference type="EMBL" id="QHI99162.1"/>
    </source>
</evidence>
<accession>A0A857J828</accession>
<organism evidence="2 3">
    <name type="scientific">Xylophilus rhododendri</name>
    <dbReference type="NCBI Taxonomy" id="2697032"/>
    <lineage>
        <taxon>Bacteria</taxon>
        <taxon>Pseudomonadati</taxon>
        <taxon>Pseudomonadota</taxon>
        <taxon>Betaproteobacteria</taxon>
        <taxon>Burkholderiales</taxon>
        <taxon>Xylophilus</taxon>
    </lineage>
</organism>
<name>A0A857J828_9BURK</name>